<accession>A0ABU4BS59</accession>
<proteinExistence type="predicted"/>
<dbReference type="EMBL" id="JAWLKB010000004">
    <property type="protein sequence ID" value="MDV6267059.1"/>
    <property type="molecule type" value="Genomic_DNA"/>
</dbReference>
<evidence type="ECO:0000313" key="1">
    <source>
        <dbReference type="EMBL" id="MDV6267059.1"/>
    </source>
</evidence>
<comment type="caution">
    <text evidence="1">The sequence shown here is derived from an EMBL/GenBank/DDBJ whole genome shotgun (WGS) entry which is preliminary data.</text>
</comment>
<gene>
    <name evidence="1" type="ORF">R3Q16_10635</name>
</gene>
<sequence>MSERWTIRKKRIGWVARPPWGSCVNMTARAREFGPLLMVVTELARREAAGEDKHSLREDLRYFQVKEDLLAEEERQIVEARRP</sequence>
<keyword evidence="2" id="KW-1185">Reference proteome</keyword>
<protein>
    <submittedName>
        <fullName evidence="1">Uncharacterized protein</fullName>
    </submittedName>
</protein>
<reference evidence="1 2" key="1">
    <citation type="submission" date="2023-10" db="EMBL/GenBank/DDBJ databases">
        <title>Development of a sustainable strategy for remediation of hydrocarbon-contaminated territories based on the waste exchange concept.</title>
        <authorList>
            <person name="Krivoruchko A."/>
        </authorList>
    </citation>
    <scope>NUCLEOTIDE SEQUENCE [LARGE SCALE GENOMIC DNA]</scope>
    <source>
        <strain evidence="1 2">IEGM 1203</strain>
    </source>
</reference>
<dbReference type="RefSeq" id="WP_317541270.1">
    <property type="nucleotide sequence ID" value="NZ_JAWLKB010000004.1"/>
</dbReference>
<name>A0ABU4BS59_RHOGO</name>
<evidence type="ECO:0000313" key="2">
    <source>
        <dbReference type="Proteomes" id="UP001185927"/>
    </source>
</evidence>
<dbReference type="Proteomes" id="UP001185927">
    <property type="component" value="Unassembled WGS sequence"/>
</dbReference>
<organism evidence="1 2">
    <name type="scientific">Rhodococcus globerulus</name>
    <dbReference type="NCBI Taxonomy" id="33008"/>
    <lineage>
        <taxon>Bacteria</taxon>
        <taxon>Bacillati</taxon>
        <taxon>Actinomycetota</taxon>
        <taxon>Actinomycetes</taxon>
        <taxon>Mycobacteriales</taxon>
        <taxon>Nocardiaceae</taxon>
        <taxon>Rhodococcus</taxon>
    </lineage>
</organism>